<dbReference type="RefSeq" id="WP_148076496.1">
    <property type="nucleotide sequence ID" value="NZ_CP042913.1"/>
</dbReference>
<dbReference type="PANTHER" id="PTHR34849:SF3">
    <property type="entry name" value="SSR2962 PROTEIN"/>
    <property type="match status" value="1"/>
</dbReference>
<organism evidence="1 2">
    <name type="scientific">Bythopirellula goksoeyrii</name>
    <dbReference type="NCBI Taxonomy" id="1400387"/>
    <lineage>
        <taxon>Bacteria</taxon>
        <taxon>Pseudomonadati</taxon>
        <taxon>Planctomycetota</taxon>
        <taxon>Planctomycetia</taxon>
        <taxon>Pirellulales</taxon>
        <taxon>Lacipirellulaceae</taxon>
        <taxon>Bythopirellula</taxon>
    </lineage>
</organism>
<gene>
    <name evidence="1" type="ORF">Pr1d_48260</name>
</gene>
<reference evidence="1 2" key="1">
    <citation type="submission" date="2019-08" db="EMBL/GenBank/DDBJ databases">
        <title>Deep-cultivation of Planctomycetes and their phenomic and genomic characterization uncovers novel biology.</title>
        <authorList>
            <person name="Wiegand S."/>
            <person name="Jogler M."/>
            <person name="Boedeker C."/>
            <person name="Pinto D."/>
            <person name="Vollmers J."/>
            <person name="Rivas-Marin E."/>
            <person name="Kohn T."/>
            <person name="Peeters S.H."/>
            <person name="Heuer A."/>
            <person name="Rast P."/>
            <person name="Oberbeckmann S."/>
            <person name="Bunk B."/>
            <person name="Jeske O."/>
            <person name="Meyerdierks A."/>
            <person name="Storesund J.E."/>
            <person name="Kallscheuer N."/>
            <person name="Luecker S."/>
            <person name="Lage O.M."/>
            <person name="Pohl T."/>
            <person name="Merkel B.J."/>
            <person name="Hornburger P."/>
            <person name="Mueller R.-W."/>
            <person name="Bruemmer F."/>
            <person name="Labrenz M."/>
            <person name="Spormann A.M."/>
            <person name="Op den Camp H."/>
            <person name="Overmann J."/>
            <person name="Amann R."/>
            <person name="Jetten M.S.M."/>
            <person name="Mascher T."/>
            <person name="Medema M.H."/>
            <person name="Devos D.P."/>
            <person name="Kaster A.-K."/>
            <person name="Ovreas L."/>
            <person name="Rohde M."/>
            <person name="Galperin M.Y."/>
            <person name="Jogler C."/>
        </authorList>
    </citation>
    <scope>NUCLEOTIDE SEQUENCE [LARGE SCALE GENOMIC DNA]</scope>
    <source>
        <strain evidence="1 2">Pr1d</strain>
    </source>
</reference>
<dbReference type="KEGG" id="bgok:Pr1d_48260"/>
<dbReference type="AlphaFoldDB" id="A0A5B9QIT4"/>
<dbReference type="InterPro" id="IPR036388">
    <property type="entry name" value="WH-like_DNA-bd_sf"/>
</dbReference>
<dbReference type="PANTHER" id="PTHR34849">
    <property type="entry name" value="SSL5025 PROTEIN"/>
    <property type="match status" value="1"/>
</dbReference>
<protein>
    <recommendedName>
        <fullName evidence="3">DUF433 domain-containing protein</fullName>
    </recommendedName>
</protein>
<dbReference type="Pfam" id="PF04255">
    <property type="entry name" value="DUF433"/>
    <property type="match status" value="1"/>
</dbReference>
<accession>A0A5B9QIT4</accession>
<dbReference type="InterPro" id="IPR009057">
    <property type="entry name" value="Homeodomain-like_sf"/>
</dbReference>
<evidence type="ECO:0000313" key="2">
    <source>
        <dbReference type="Proteomes" id="UP000323917"/>
    </source>
</evidence>
<dbReference type="SUPFAM" id="SSF46689">
    <property type="entry name" value="Homeodomain-like"/>
    <property type="match status" value="1"/>
</dbReference>
<name>A0A5B9QIT4_9BACT</name>
<dbReference type="Gene3D" id="1.10.10.10">
    <property type="entry name" value="Winged helix-like DNA-binding domain superfamily/Winged helix DNA-binding domain"/>
    <property type="match status" value="1"/>
</dbReference>
<dbReference type="Proteomes" id="UP000323917">
    <property type="component" value="Chromosome"/>
</dbReference>
<keyword evidence="2" id="KW-1185">Reference proteome</keyword>
<sequence>MASVVSTNPNVLGGTPVFTGTRVPVNSLFDYLKRGRNIDYFLEQFPTVQRSQVEHLLDEVKIQALACQSQS</sequence>
<evidence type="ECO:0000313" key="1">
    <source>
        <dbReference type="EMBL" id="QEG37480.1"/>
    </source>
</evidence>
<proteinExistence type="predicted"/>
<evidence type="ECO:0008006" key="3">
    <source>
        <dbReference type="Google" id="ProtNLM"/>
    </source>
</evidence>
<dbReference type="InterPro" id="IPR007367">
    <property type="entry name" value="DUF433"/>
</dbReference>
<dbReference type="OrthoDB" id="9808242at2"/>
<dbReference type="EMBL" id="CP042913">
    <property type="protein sequence ID" value="QEG37480.1"/>
    <property type="molecule type" value="Genomic_DNA"/>
</dbReference>